<proteinExistence type="predicted"/>
<dbReference type="Pfam" id="PF14528">
    <property type="entry name" value="LAGLIDADG_3"/>
    <property type="match status" value="1"/>
</dbReference>
<dbReference type="InterPro" id="IPR027434">
    <property type="entry name" value="Homing_endonucl"/>
</dbReference>
<dbReference type="SUPFAM" id="SSF55608">
    <property type="entry name" value="Homing endonucleases"/>
    <property type="match status" value="1"/>
</dbReference>
<keyword evidence="2" id="KW-0378">Hydrolase</keyword>
<keyword evidence="3" id="KW-1185">Reference proteome</keyword>
<comment type="caution">
    <text evidence="2">The sequence shown here is derived from an EMBL/GenBank/DDBJ whole genome shotgun (WGS) entry which is preliminary data.</text>
</comment>
<keyword evidence="2" id="KW-0540">Nuclease</keyword>
<feature type="domain" description="Homing endonuclease LAGLIDADG" evidence="1">
    <location>
        <begin position="131"/>
        <end position="208"/>
    </location>
</feature>
<dbReference type="InterPro" id="IPR004860">
    <property type="entry name" value="LAGLIDADG_dom"/>
</dbReference>
<sequence>MTEEFNLNEVKYSKFDKKRNIRVPDKPTELLAEEIAIHLGDGYLFYDEEDNSYRYGVGLNPKTEVEYAYAVAELIGEVYGYKPPVRKARIEIMSLAIGTFKHKVLGFPIGTRTGNEKMPRIGWILQDEKFATAIIRGLLDTEGSVKKISRTLGIVVKQRNKDIAMFYAQCISLLGFTPRIYQWNEKNKPIYAVVVLGKDVVEDFLRTIKPRNPSKTPSF</sequence>
<evidence type="ECO:0000313" key="3">
    <source>
        <dbReference type="Proteomes" id="UP000554766"/>
    </source>
</evidence>
<dbReference type="Proteomes" id="UP000554766">
    <property type="component" value="Unassembled WGS sequence"/>
</dbReference>
<protein>
    <submittedName>
        <fullName evidence="2">Endonuclease</fullName>
    </submittedName>
</protein>
<accession>A0A7L4P9G0</accession>
<organism evidence="2 3">
    <name type="scientific">Pyrobaculum arsenaticum</name>
    <dbReference type="NCBI Taxonomy" id="121277"/>
    <lineage>
        <taxon>Archaea</taxon>
        <taxon>Thermoproteota</taxon>
        <taxon>Thermoprotei</taxon>
        <taxon>Thermoproteales</taxon>
        <taxon>Thermoproteaceae</taxon>
        <taxon>Pyrobaculum</taxon>
    </lineage>
</organism>
<reference evidence="2 3" key="1">
    <citation type="journal article" date="2020" name="Nat. Commun.">
        <title>The structures of two archaeal type IV pili illuminate evolutionary relationships.</title>
        <authorList>
            <person name="Wang F."/>
            <person name="Baquero D.P."/>
            <person name="Su Z."/>
            <person name="Beltran L.C."/>
            <person name="Prangishvili D."/>
            <person name="Krupovic M."/>
            <person name="Egelman E.H."/>
        </authorList>
    </citation>
    <scope>NUCLEOTIDE SEQUENCE [LARGE SCALE GENOMIC DNA]</scope>
    <source>
        <strain evidence="2 3">2GA</strain>
    </source>
</reference>
<gene>
    <name evidence="2" type="ORF">HC235_02080</name>
</gene>
<dbReference type="GO" id="GO:0004519">
    <property type="term" value="F:endonuclease activity"/>
    <property type="evidence" value="ECO:0007669"/>
    <property type="project" value="UniProtKB-KW"/>
</dbReference>
<dbReference type="AlphaFoldDB" id="A0A7L4P9G0"/>
<keyword evidence="2" id="KW-0255">Endonuclease</keyword>
<evidence type="ECO:0000259" key="1">
    <source>
        <dbReference type="Pfam" id="PF14528"/>
    </source>
</evidence>
<evidence type="ECO:0000313" key="2">
    <source>
        <dbReference type="EMBL" id="NYR14770.1"/>
    </source>
</evidence>
<name>A0A7L4P9G0_9CREN</name>
<dbReference type="Gene3D" id="3.10.28.10">
    <property type="entry name" value="Homing endonucleases"/>
    <property type="match status" value="1"/>
</dbReference>
<dbReference type="EMBL" id="JAAVJF010000001">
    <property type="protein sequence ID" value="NYR14770.1"/>
    <property type="molecule type" value="Genomic_DNA"/>
</dbReference>